<organism evidence="2 3">
    <name type="scientific">Haloferula chungangensis</name>
    <dbReference type="NCBI Taxonomy" id="1048331"/>
    <lineage>
        <taxon>Bacteria</taxon>
        <taxon>Pseudomonadati</taxon>
        <taxon>Verrucomicrobiota</taxon>
        <taxon>Verrucomicrobiia</taxon>
        <taxon>Verrucomicrobiales</taxon>
        <taxon>Verrucomicrobiaceae</taxon>
        <taxon>Haloferula</taxon>
    </lineage>
</organism>
<dbReference type="RefSeq" id="WP_379713609.1">
    <property type="nucleotide sequence ID" value="NZ_JBHTBS010000007.1"/>
</dbReference>
<evidence type="ECO:0000313" key="2">
    <source>
        <dbReference type="EMBL" id="MFC7338362.1"/>
    </source>
</evidence>
<dbReference type="EMBL" id="JBHTBS010000007">
    <property type="protein sequence ID" value="MFC7338362.1"/>
    <property type="molecule type" value="Genomic_DNA"/>
</dbReference>
<reference evidence="3" key="1">
    <citation type="journal article" date="2019" name="Int. J. Syst. Evol. Microbiol.">
        <title>The Global Catalogue of Microorganisms (GCM) 10K type strain sequencing project: providing services to taxonomists for standard genome sequencing and annotation.</title>
        <authorList>
            <consortium name="The Broad Institute Genomics Platform"/>
            <consortium name="The Broad Institute Genome Sequencing Center for Infectious Disease"/>
            <person name="Wu L."/>
            <person name="Ma J."/>
        </authorList>
    </citation>
    <scope>NUCLEOTIDE SEQUENCE [LARGE SCALE GENOMIC DNA]</scope>
    <source>
        <strain evidence="3">CGMCC 4.1467</strain>
    </source>
</reference>
<accession>A0ABW2L7M8</accession>
<evidence type="ECO:0000256" key="1">
    <source>
        <dbReference type="SAM" id="Phobius"/>
    </source>
</evidence>
<proteinExistence type="predicted"/>
<keyword evidence="3" id="KW-1185">Reference proteome</keyword>
<evidence type="ECO:0008006" key="4">
    <source>
        <dbReference type="Google" id="ProtNLM"/>
    </source>
</evidence>
<dbReference type="Proteomes" id="UP001596472">
    <property type="component" value="Unassembled WGS sequence"/>
</dbReference>
<keyword evidence="1" id="KW-1133">Transmembrane helix</keyword>
<keyword evidence="1" id="KW-0812">Transmembrane</keyword>
<name>A0ABW2L7M8_9BACT</name>
<gene>
    <name evidence="2" type="ORF">ACFQY0_14305</name>
</gene>
<protein>
    <recommendedName>
        <fullName evidence="4">Cbb3-type cytochrome c oxidase subunit 3</fullName>
    </recommendedName>
</protein>
<sequence length="55" mass="6448">MFSRVTHEDWTNIVPLIAFGVLFTVFVVTTIRALRLKPEERERLSTMPLDQDSDR</sequence>
<keyword evidence="1" id="KW-0472">Membrane</keyword>
<evidence type="ECO:0000313" key="3">
    <source>
        <dbReference type="Proteomes" id="UP001596472"/>
    </source>
</evidence>
<comment type="caution">
    <text evidence="2">The sequence shown here is derived from an EMBL/GenBank/DDBJ whole genome shotgun (WGS) entry which is preliminary data.</text>
</comment>
<feature type="transmembrane region" description="Helical" evidence="1">
    <location>
        <begin position="12"/>
        <end position="34"/>
    </location>
</feature>